<dbReference type="EMBL" id="RLII01000058">
    <property type="protein sequence ID" value="RXE57566.1"/>
    <property type="molecule type" value="Genomic_DNA"/>
</dbReference>
<sequence>MKTGKKVVWILVSICFISIIALVIIYMNSSPPVEGWKDFKKNSMSNYSFVDDVNLDRITPVSFRINYTLNRKATQEEIDSVFSWTTKYIQSEKVFNDLKKYHAERYKYSFYRLRIVFTYIDNNEHFKCSIFSSSETSGEPNYIDFKTWYIEYNGKTSELYNPILE</sequence>
<keyword evidence="1" id="KW-1133">Transmembrane helix</keyword>
<dbReference type="AlphaFoldDB" id="A0A4Q0I043"/>
<keyword evidence="3" id="KW-1185">Reference proteome</keyword>
<evidence type="ECO:0000256" key="1">
    <source>
        <dbReference type="SAM" id="Phobius"/>
    </source>
</evidence>
<protein>
    <submittedName>
        <fullName evidence="2">Uncharacterized protein</fullName>
    </submittedName>
</protein>
<keyword evidence="1" id="KW-0812">Transmembrane</keyword>
<gene>
    <name evidence="2" type="ORF">EFD62_17045</name>
</gene>
<dbReference type="Proteomes" id="UP000289166">
    <property type="component" value="Unassembled WGS sequence"/>
</dbReference>
<name>A0A4Q0I043_9FIRM</name>
<dbReference type="RefSeq" id="WP_069194485.1">
    <property type="nucleotide sequence ID" value="NZ_RLII01000058.1"/>
</dbReference>
<dbReference type="OrthoDB" id="2085843at2"/>
<proteinExistence type="predicted"/>
<comment type="caution">
    <text evidence="2">The sequence shown here is derived from an EMBL/GenBank/DDBJ whole genome shotgun (WGS) entry which is preliminary data.</text>
</comment>
<organism evidence="2 3">
    <name type="scientific">Acetivibrio mesophilus</name>
    <dbReference type="NCBI Taxonomy" id="2487273"/>
    <lineage>
        <taxon>Bacteria</taxon>
        <taxon>Bacillati</taxon>
        <taxon>Bacillota</taxon>
        <taxon>Clostridia</taxon>
        <taxon>Eubacteriales</taxon>
        <taxon>Oscillospiraceae</taxon>
        <taxon>Acetivibrio</taxon>
    </lineage>
</organism>
<feature type="transmembrane region" description="Helical" evidence="1">
    <location>
        <begin position="7"/>
        <end position="27"/>
    </location>
</feature>
<reference evidence="3" key="1">
    <citation type="submission" date="2018-11" db="EMBL/GenBank/DDBJ databases">
        <title>Genome sequencing of a novel mesophilic and cellulolytic organism within the genus Hungateiclostridium.</title>
        <authorList>
            <person name="Rettenmaier R."/>
            <person name="Liebl W."/>
            <person name="Zverlov V."/>
        </authorList>
    </citation>
    <scope>NUCLEOTIDE SEQUENCE [LARGE SCALE GENOMIC DNA]</scope>
    <source>
        <strain evidence="3">N2K1</strain>
    </source>
</reference>
<evidence type="ECO:0000313" key="3">
    <source>
        <dbReference type="Proteomes" id="UP000289166"/>
    </source>
</evidence>
<accession>A0A4Q0I043</accession>
<evidence type="ECO:0000313" key="2">
    <source>
        <dbReference type="EMBL" id="RXE57566.1"/>
    </source>
</evidence>
<keyword evidence="1" id="KW-0472">Membrane</keyword>